<dbReference type="InterPro" id="IPR013901">
    <property type="entry name" value="Anthrone_oxy"/>
</dbReference>
<dbReference type="GO" id="GO:0016020">
    <property type="term" value="C:membrane"/>
    <property type="evidence" value="ECO:0007669"/>
    <property type="project" value="UniProtKB-SubCell"/>
</dbReference>
<evidence type="ECO:0008006" key="8">
    <source>
        <dbReference type="Google" id="ProtNLM"/>
    </source>
</evidence>
<dbReference type="PANTHER" id="PTHR35042">
    <property type="entry name" value="ANTHRONE OXYGENASE ENCC"/>
    <property type="match status" value="1"/>
</dbReference>
<dbReference type="Proteomes" id="UP000092666">
    <property type="component" value="Unassembled WGS sequence"/>
</dbReference>
<evidence type="ECO:0000256" key="4">
    <source>
        <dbReference type="ARBA" id="ARBA00023136"/>
    </source>
</evidence>
<feature type="transmembrane region" description="Helical" evidence="5">
    <location>
        <begin position="20"/>
        <end position="42"/>
    </location>
</feature>
<evidence type="ECO:0000256" key="1">
    <source>
        <dbReference type="ARBA" id="ARBA00004141"/>
    </source>
</evidence>
<dbReference type="PANTHER" id="PTHR35042:SF1">
    <property type="entry name" value="DUF1772-DOMAIN-CONTAINING PROTEIN"/>
    <property type="match status" value="1"/>
</dbReference>
<gene>
    <name evidence="6" type="ORF">I316_07308</name>
</gene>
<dbReference type="OrthoDB" id="5954308at2759"/>
<evidence type="ECO:0000313" key="7">
    <source>
        <dbReference type="Proteomes" id="UP000092666"/>
    </source>
</evidence>
<keyword evidence="3 5" id="KW-1133">Transmembrane helix</keyword>
<comment type="subcellular location">
    <subcellularLocation>
        <location evidence="1">Membrane</location>
        <topology evidence="1">Multi-pass membrane protein</topology>
    </subcellularLocation>
</comment>
<accession>A0A1B9GJ97</accession>
<protein>
    <recommendedName>
        <fullName evidence="8">DUF1772 domain-containing protein</fullName>
    </recommendedName>
</protein>
<evidence type="ECO:0000313" key="6">
    <source>
        <dbReference type="EMBL" id="OCF31037.1"/>
    </source>
</evidence>
<keyword evidence="4 5" id="KW-0472">Membrane</keyword>
<dbReference type="Pfam" id="PF08592">
    <property type="entry name" value="Anthrone_oxy"/>
    <property type="match status" value="1"/>
</dbReference>
<evidence type="ECO:0000256" key="5">
    <source>
        <dbReference type="SAM" id="Phobius"/>
    </source>
</evidence>
<evidence type="ECO:0000256" key="2">
    <source>
        <dbReference type="ARBA" id="ARBA00022692"/>
    </source>
</evidence>
<name>A0A1B9GJ97_9TREE</name>
<keyword evidence="7" id="KW-1185">Reference proteome</keyword>
<dbReference type="EMBL" id="KV700138">
    <property type="protein sequence ID" value="OCF31037.1"/>
    <property type="molecule type" value="Genomic_DNA"/>
</dbReference>
<proteinExistence type="predicted"/>
<feature type="transmembrane region" description="Helical" evidence="5">
    <location>
        <begin position="63"/>
        <end position="86"/>
    </location>
</feature>
<organism evidence="6 7">
    <name type="scientific">Kwoniella heveanensis BCC8398</name>
    <dbReference type="NCBI Taxonomy" id="1296120"/>
    <lineage>
        <taxon>Eukaryota</taxon>
        <taxon>Fungi</taxon>
        <taxon>Dikarya</taxon>
        <taxon>Basidiomycota</taxon>
        <taxon>Agaricomycotina</taxon>
        <taxon>Tremellomycetes</taxon>
        <taxon>Tremellales</taxon>
        <taxon>Cryptococcaceae</taxon>
        <taxon>Kwoniella</taxon>
    </lineage>
</organism>
<sequence length="177" mass="19154">MSFNNLDSHPYYPLIASTARFLGPFIASSTAGSILTLSYYSIPIIRSTSTEHSTKTALQQLRALFSSGSHVFPPLAFAATTCYAISAYVCDDPAHRRGYIVAAMGSIGIAPFTTLVMLPVANQRLIDLDEKAKKGDYDGVKNSKEVDELLRSFEWLNAIRAGIMAVGATVGLWTALN</sequence>
<feature type="transmembrane region" description="Helical" evidence="5">
    <location>
        <begin position="98"/>
        <end position="121"/>
    </location>
</feature>
<dbReference type="AlphaFoldDB" id="A0A1B9GJ97"/>
<reference evidence="7" key="2">
    <citation type="submission" date="2013-12" db="EMBL/GenBank/DDBJ databases">
        <title>Evolution of pathogenesis and genome organization in the Tremellales.</title>
        <authorList>
            <person name="Cuomo C."/>
            <person name="Litvintseva A."/>
            <person name="Heitman J."/>
            <person name="Chen Y."/>
            <person name="Sun S."/>
            <person name="Springer D."/>
            <person name="Dromer F."/>
            <person name="Young S."/>
            <person name="Zeng Q."/>
            <person name="Chapman S."/>
            <person name="Gujja S."/>
            <person name="Saif S."/>
            <person name="Birren B."/>
        </authorList>
    </citation>
    <scope>NUCLEOTIDE SEQUENCE [LARGE SCALE GENOMIC DNA]</scope>
    <source>
        <strain evidence="7">BCC8398</strain>
    </source>
</reference>
<reference evidence="6 7" key="1">
    <citation type="submission" date="2013-07" db="EMBL/GenBank/DDBJ databases">
        <title>The Genome Sequence of Cryptococcus heveanensis BCC8398.</title>
        <authorList>
            <consortium name="The Broad Institute Genome Sequencing Platform"/>
            <person name="Cuomo C."/>
            <person name="Litvintseva A."/>
            <person name="Chen Y."/>
            <person name="Heitman J."/>
            <person name="Sun S."/>
            <person name="Springer D."/>
            <person name="Dromer F."/>
            <person name="Young S.K."/>
            <person name="Zeng Q."/>
            <person name="Gargeya S."/>
            <person name="Fitzgerald M."/>
            <person name="Abouelleil A."/>
            <person name="Alvarado L."/>
            <person name="Berlin A.M."/>
            <person name="Chapman S.B."/>
            <person name="Dewar J."/>
            <person name="Goldberg J."/>
            <person name="Griggs A."/>
            <person name="Gujja S."/>
            <person name="Hansen M."/>
            <person name="Howarth C."/>
            <person name="Imamovic A."/>
            <person name="Larimer J."/>
            <person name="McCowan C."/>
            <person name="Murphy C."/>
            <person name="Pearson M."/>
            <person name="Priest M."/>
            <person name="Roberts A."/>
            <person name="Saif S."/>
            <person name="Shea T."/>
            <person name="Sykes S."/>
            <person name="Wortman J."/>
            <person name="Nusbaum C."/>
            <person name="Birren B."/>
        </authorList>
    </citation>
    <scope>NUCLEOTIDE SEQUENCE [LARGE SCALE GENOMIC DNA]</scope>
    <source>
        <strain evidence="6 7">BCC8398</strain>
    </source>
</reference>
<keyword evidence="2 5" id="KW-0812">Transmembrane</keyword>
<evidence type="ECO:0000256" key="3">
    <source>
        <dbReference type="ARBA" id="ARBA00022989"/>
    </source>
</evidence>
<dbReference type="STRING" id="1296120.A0A1B9GJ97"/>